<organism evidence="1 2">
    <name type="scientific">Martelella alba</name>
    <dbReference type="NCBI Taxonomy" id="2590451"/>
    <lineage>
        <taxon>Bacteria</taxon>
        <taxon>Pseudomonadati</taxon>
        <taxon>Pseudomonadota</taxon>
        <taxon>Alphaproteobacteria</taxon>
        <taxon>Hyphomicrobiales</taxon>
        <taxon>Aurantimonadaceae</taxon>
        <taxon>Martelella</taxon>
    </lineage>
</organism>
<accession>A0ABY2SEF4</accession>
<reference evidence="1 2" key="1">
    <citation type="submission" date="2019-04" db="EMBL/GenBank/DDBJ databases">
        <authorList>
            <person name="Li M."/>
            <person name="Gao C."/>
        </authorList>
    </citation>
    <scope>NUCLEOTIDE SEQUENCE [LARGE SCALE GENOMIC DNA]</scope>
    <source>
        <strain evidence="1 2">BGMRC 2031</strain>
    </source>
</reference>
<gene>
    <name evidence="1" type="ORF">FCN80_25585</name>
</gene>
<dbReference type="RefSeq" id="WP_136993137.1">
    <property type="nucleotide sequence ID" value="NZ_SZPQ01000098.1"/>
</dbReference>
<dbReference type="Proteomes" id="UP000305202">
    <property type="component" value="Unassembled WGS sequence"/>
</dbReference>
<name>A0ABY2SEF4_9HYPH</name>
<sequence length="125" mass="14148">MSKPKNGQQLPTIRWPVPKNNRGGEFSNLEEVLAHLEGEAAGHWLIGRNGMWHGGIHISDTTTPWCALSGQAMNEAVDFPVPFKGEQGRLEQLSRRAESKDLALTHRLLIFSPRLRERLVIRFNQ</sequence>
<protein>
    <recommendedName>
        <fullName evidence="3">Lysozyme</fullName>
    </recommendedName>
</protein>
<evidence type="ECO:0000313" key="1">
    <source>
        <dbReference type="EMBL" id="TKI02231.1"/>
    </source>
</evidence>
<evidence type="ECO:0008006" key="3">
    <source>
        <dbReference type="Google" id="ProtNLM"/>
    </source>
</evidence>
<evidence type="ECO:0000313" key="2">
    <source>
        <dbReference type="Proteomes" id="UP000305202"/>
    </source>
</evidence>
<proteinExistence type="predicted"/>
<keyword evidence="2" id="KW-1185">Reference proteome</keyword>
<comment type="caution">
    <text evidence="1">The sequence shown here is derived from an EMBL/GenBank/DDBJ whole genome shotgun (WGS) entry which is preliminary data.</text>
</comment>
<dbReference type="EMBL" id="SZPQ01000098">
    <property type="protein sequence ID" value="TKI02231.1"/>
    <property type="molecule type" value="Genomic_DNA"/>
</dbReference>